<dbReference type="PANTHER" id="PTHR30251:SF4">
    <property type="entry name" value="SLR1668 PROTEIN"/>
    <property type="match status" value="1"/>
</dbReference>
<dbReference type="GO" id="GO:0071555">
    <property type="term" value="P:cell wall organization"/>
    <property type="evidence" value="ECO:0007669"/>
    <property type="project" value="InterPro"/>
</dbReference>
<evidence type="ECO:0000256" key="2">
    <source>
        <dbReference type="SAM" id="SignalP"/>
    </source>
</evidence>
<name>A0A1Y6FQP6_9SPHN</name>
<dbReference type="AlphaFoldDB" id="A0A1Y6FQP6"/>
<dbReference type="GO" id="GO:0030288">
    <property type="term" value="C:outer membrane-bounded periplasmic space"/>
    <property type="evidence" value="ECO:0007669"/>
    <property type="project" value="InterPro"/>
</dbReference>
<dbReference type="InterPro" id="IPR008962">
    <property type="entry name" value="PapD-like_sf"/>
</dbReference>
<evidence type="ECO:0000313" key="4">
    <source>
        <dbReference type="EMBL" id="SMQ76556.1"/>
    </source>
</evidence>
<keyword evidence="2" id="KW-0732">Signal</keyword>
<dbReference type="InterPro" id="IPR050643">
    <property type="entry name" value="Periplasmic_pilus_chap"/>
</dbReference>
<evidence type="ECO:0000313" key="5">
    <source>
        <dbReference type="Proteomes" id="UP000194469"/>
    </source>
</evidence>
<organism evidence="4 5">
    <name type="scientific">Sphingopyxis terrae subsp. ummariensis</name>
    <dbReference type="NCBI Taxonomy" id="429001"/>
    <lineage>
        <taxon>Bacteria</taxon>
        <taxon>Pseudomonadati</taxon>
        <taxon>Pseudomonadota</taxon>
        <taxon>Alphaproteobacteria</taxon>
        <taxon>Sphingomonadales</taxon>
        <taxon>Sphingomonadaceae</taxon>
        <taxon>Sphingopyxis</taxon>
    </lineage>
</organism>
<evidence type="ECO:0000259" key="3">
    <source>
        <dbReference type="Pfam" id="PF00345"/>
    </source>
</evidence>
<dbReference type="InterPro" id="IPR016147">
    <property type="entry name" value="Pili_assmbl_chaperone_N"/>
</dbReference>
<proteinExistence type="predicted"/>
<gene>
    <name evidence="4" type="ORF">SAMN06295984_1996</name>
</gene>
<sequence length="261" mass="27693">MVTRRLPPRAALRLAAALGFFALVPALARGEPPASLLIWPVNPVIEADRQAAALWLENPGSTPVTLQVRIFAWAQQDGQNVYAAQDRVLPSPPLVTIAPGERQLVRLTRTAPPPAAGEDAYRVIVDEIPTRAAAEAAPAAAVSFRMRYSLPLFVPAPHAAPSRKGARQDPADAPAPSLSWRIGEDARGAFVEIVNSGSLHARLVEARLEEGARSVPLAPGLLGYVLAGSRARWPLPEGAPHARLSAGVNGSERQMLAPADE</sequence>
<dbReference type="InterPro" id="IPR013783">
    <property type="entry name" value="Ig-like_fold"/>
</dbReference>
<reference evidence="5" key="1">
    <citation type="submission" date="2017-04" db="EMBL/GenBank/DDBJ databases">
        <authorList>
            <person name="Varghese N."/>
            <person name="Submissions S."/>
        </authorList>
    </citation>
    <scope>NUCLEOTIDE SEQUENCE [LARGE SCALE GENOMIC DNA]</scope>
    <source>
        <strain evidence="5">UI2</strain>
    </source>
</reference>
<protein>
    <submittedName>
        <fullName evidence="4">Fimbrial chaperone protein</fullName>
    </submittedName>
</protein>
<keyword evidence="5" id="KW-1185">Reference proteome</keyword>
<feature type="region of interest" description="Disordered" evidence="1">
    <location>
        <begin position="159"/>
        <end position="179"/>
    </location>
</feature>
<feature type="chain" id="PRO_5013051570" evidence="2">
    <location>
        <begin position="29"/>
        <end position="261"/>
    </location>
</feature>
<dbReference type="SUPFAM" id="SSF49354">
    <property type="entry name" value="PapD-like"/>
    <property type="match status" value="1"/>
</dbReference>
<evidence type="ECO:0000256" key="1">
    <source>
        <dbReference type="SAM" id="MobiDB-lite"/>
    </source>
</evidence>
<dbReference type="EMBL" id="FXWL01000002">
    <property type="protein sequence ID" value="SMQ76556.1"/>
    <property type="molecule type" value="Genomic_DNA"/>
</dbReference>
<feature type="signal peptide" evidence="2">
    <location>
        <begin position="1"/>
        <end position="28"/>
    </location>
</feature>
<dbReference type="Proteomes" id="UP000194469">
    <property type="component" value="Unassembled WGS sequence"/>
</dbReference>
<dbReference type="Pfam" id="PF00345">
    <property type="entry name" value="PapD_N"/>
    <property type="match status" value="1"/>
</dbReference>
<dbReference type="RefSeq" id="WP_086457021.1">
    <property type="nucleotide sequence ID" value="NZ_FXWL01000002.1"/>
</dbReference>
<accession>A0A1Y6FQP6</accession>
<dbReference type="PANTHER" id="PTHR30251">
    <property type="entry name" value="PILUS ASSEMBLY CHAPERONE"/>
    <property type="match status" value="1"/>
</dbReference>
<dbReference type="GeneID" id="303001648"/>
<dbReference type="Gene3D" id="2.60.40.10">
    <property type="entry name" value="Immunoglobulins"/>
    <property type="match status" value="1"/>
</dbReference>
<feature type="region of interest" description="Disordered" evidence="1">
    <location>
        <begin position="242"/>
        <end position="261"/>
    </location>
</feature>
<feature type="domain" description="Pili assembly chaperone N-terminal" evidence="3">
    <location>
        <begin position="44"/>
        <end position="154"/>
    </location>
</feature>